<protein>
    <submittedName>
        <fullName evidence="2">Uncharacterized protein</fullName>
    </submittedName>
</protein>
<reference evidence="2 3" key="1">
    <citation type="journal article" date="2016" name="Nat. Commun.">
        <title>Thousands of microbial genomes shed light on interconnected biogeochemical processes in an aquifer system.</title>
        <authorList>
            <person name="Anantharaman K."/>
            <person name="Brown C.T."/>
            <person name="Hug L.A."/>
            <person name="Sharon I."/>
            <person name="Castelle C.J."/>
            <person name="Probst A.J."/>
            <person name="Thomas B.C."/>
            <person name="Singh A."/>
            <person name="Wilkins M.J."/>
            <person name="Karaoz U."/>
            <person name="Brodie E.L."/>
            <person name="Williams K.H."/>
            <person name="Hubbard S.S."/>
            <person name="Banfield J.F."/>
        </authorList>
    </citation>
    <scope>NUCLEOTIDE SEQUENCE [LARGE SCALE GENOMIC DNA]</scope>
</reference>
<gene>
    <name evidence="2" type="ORF">A3F08_02780</name>
</gene>
<evidence type="ECO:0000313" key="2">
    <source>
        <dbReference type="EMBL" id="OGD65567.1"/>
    </source>
</evidence>
<name>A0A1F5EDP1_9BACT</name>
<proteinExistence type="predicted"/>
<dbReference type="EMBL" id="MEZV01000056">
    <property type="protein sequence ID" value="OGD65567.1"/>
    <property type="molecule type" value="Genomic_DNA"/>
</dbReference>
<organism evidence="2 3">
    <name type="scientific">Candidatus Berkelbacteria bacterium RIFCSPHIGHO2_12_FULL_36_9</name>
    <dbReference type="NCBI Taxonomy" id="1797469"/>
    <lineage>
        <taxon>Bacteria</taxon>
        <taxon>Candidatus Berkelbacteria</taxon>
    </lineage>
</organism>
<comment type="caution">
    <text evidence="2">The sequence shown here is derived from an EMBL/GenBank/DDBJ whole genome shotgun (WGS) entry which is preliminary data.</text>
</comment>
<keyword evidence="1" id="KW-0812">Transmembrane</keyword>
<dbReference type="Proteomes" id="UP000176451">
    <property type="component" value="Unassembled WGS sequence"/>
</dbReference>
<accession>A0A1F5EDP1</accession>
<keyword evidence="1" id="KW-1133">Transmembrane helix</keyword>
<evidence type="ECO:0000256" key="1">
    <source>
        <dbReference type="SAM" id="Phobius"/>
    </source>
</evidence>
<dbReference type="AlphaFoldDB" id="A0A1F5EDP1"/>
<evidence type="ECO:0000313" key="3">
    <source>
        <dbReference type="Proteomes" id="UP000176451"/>
    </source>
</evidence>
<feature type="transmembrane region" description="Helical" evidence="1">
    <location>
        <begin position="6"/>
        <end position="27"/>
    </location>
</feature>
<sequence>MLITYWEVLILIAGFVLASLGFISLIYPNLNSKCVRKKCSKLQVIVDKNGEKAGIDPKNIKQKLPLYPLLVLFIFLVPFLPFIALFAWIFSRKNKFWLGVKTDIGMAIYCLVYSIAIIVGVVICIPLKIKDFFLERNKNKSD</sequence>
<feature type="transmembrane region" description="Helical" evidence="1">
    <location>
        <begin position="106"/>
        <end position="127"/>
    </location>
</feature>
<feature type="transmembrane region" description="Helical" evidence="1">
    <location>
        <begin position="66"/>
        <end position="90"/>
    </location>
</feature>
<keyword evidence="1" id="KW-0472">Membrane</keyword>